<evidence type="ECO:0000256" key="2">
    <source>
        <dbReference type="ARBA" id="ARBA00022801"/>
    </source>
</evidence>
<dbReference type="GO" id="GO:0016811">
    <property type="term" value="F:hydrolase activity, acting on carbon-nitrogen (but not peptide) bonds, in linear amides"/>
    <property type="evidence" value="ECO:0007669"/>
    <property type="project" value="UniProtKB-ARBA"/>
</dbReference>
<dbReference type="GO" id="GO:0008233">
    <property type="term" value="F:peptidase activity"/>
    <property type="evidence" value="ECO:0007669"/>
    <property type="project" value="UniProtKB-KW"/>
</dbReference>
<name>A0A095TCS1_9GAMM</name>
<dbReference type="PANTHER" id="PTHR10188">
    <property type="entry name" value="L-ASPARAGINASE"/>
    <property type="match status" value="1"/>
</dbReference>
<dbReference type="AlphaFoldDB" id="A0A095TCS1"/>
<keyword evidence="3" id="KW-0068">Autocatalytic cleavage</keyword>
<dbReference type="eggNOG" id="COG1446">
    <property type="taxonomic scope" value="Bacteria"/>
</dbReference>
<dbReference type="PANTHER" id="PTHR10188:SF6">
    <property type="entry name" value="N(4)-(BETA-N-ACETYLGLUCOSAMINYL)-L-ASPARAGINASE"/>
    <property type="match status" value="1"/>
</dbReference>
<reference evidence="8" key="1">
    <citation type="submission" date="2014-12" db="EMBL/GenBank/DDBJ databases">
        <title>The draft genome of the Tatumella morbirosei type strain, LMG23360T isolated from pineapple rot.</title>
        <authorList>
            <person name="Smits T.H."/>
            <person name="Palmer M."/>
            <person name="Venter S.N."/>
            <person name="Duffy B."/>
            <person name="Steenkamp E.T."/>
            <person name="Chan W.Y."/>
            <person name="Coutinho T.A."/>
            <person name="Coetzee M.P."/>
            <person name="De Maayer P."/>
        </authorList>
    </citation>
    <scope>NUCLEOTIDE SEQUENCE [LARGE SCALE GENOMIC DNA]</scope>
    <source>
        <strain evidence="8">LMG 23360</strain>
    </source>
</reference>
<dbReference type="InterPro" id="IPR000246">
    <property type="entry name" value="Peptidase_T2"/>
</dbReference>
<dbReference type="CDD" id="cd04701">
    <property type="entry name" value="Asparaginase_2"/>
    <property type="match status" value="1"/>
</dbReference>
<proteinExistence type="predicted"/>
<evidence type="ECO:0000313" key="9">
    <source>
        <dbReference type="Proteomes" id="UP000029577"/>
    </source>
</evidence>
<dbReference type="Proteomes" id="UP000029577">
    <property type="component" value="Unassembled WGS sequence"/>
</dbReference>
<dbReference type="GO" id="GO:0006508">
    <property type="term" value="P:proteolysis"/>
    <property type="evidence" value="ECO:0007669"/>
    <property type="project" value="UniProtKB-KW"/>
</dbReference>
<keyword evidence="2" id="KW-0378">Hydrolase</keyword>
<organism evidence="8 9">
    <name type="scientific">Tatumella morbirosei</name>
    <dbReference type="NCBI Taxonomy" id="642227"/>
    <lineage>
        <taxon>Bacteria</taxon>
        <taxon>Pseudomonadati</taxon>
        <taxon>Pseudomonadota</taxon>
        <taxon>Gammaproteobacteria</taxon>
        <taxon>Enterobacterales</taxon>
        <taxon>Erwiniaceae</taxon>
        <taxon>Tatumella</taxon>
    </lineage>
</organism>
<evidence type="ECO:0000256" key="4">
    <source>
        <dbReference type="ARBA" id="ARBA00069124"/>
    </source>
</evidence>
<sequence length="327" mass="33785">MTGQPRLKTAIAIHGGAGTITRSALSPEKEQHYRQALLDIVSAGQQILTAGGSALDAVTEAVRLLEECPLFNAGKGSVFTHEATHELDACVMDGRSRQAGAVAAVSRVRNPVLAARAVLENSPHVILAGQGADQFAAEQGLEQVSPDFFSTPERFAQLQQALQSDSILRDHDGASAVASGDPIDPKSKFGTVGAVALDADGNLASATSTGGLTNKRVGRVGDTPLPGAGCYADKQVAVSCTGTGEVFILAQAGYDISAQINYAGRSLDSACEHLMQTIAELNGEGGLIAIDAAGHIALPFNSEGMYRASAQGDEPPQVAIYRNPPAL</sequence>
<dbReference type="EMBL" id="JPKR02000004">
    <property type="protein sequence ID" value="KGD74696.1"/>
    <property type="molecule type" value="Genomic_DNA"/>
</dbReference>
<keyword evidence="1" id="KW-0645">Protease</keyword>
<dbReference type="SUPFAM" id="SSF56235">
    <property type="entry name" value="N-terminal nucleophile aminohydrolases (Ntn hydrolases)"/>
    <property type="match status" value="1"/>
</dbReference>
<dbReference type="InterPro" id="IPR029055">
    <property type="entry name" value="Ntn_hydrolases_N"/>
</dbReference>
<evidence type="ECO:0000256" key="5">
    <source>
        <dbReference type="PIRSR" id="PIRSR600246-1"/>
    </source>
</evidence>
<evidence type="ECO:0000256" key="6">
    <source>
        <dbReference type="PIRSR" id="PIRSR600246-2"/>
    </source>
</evidence>
<keyword evidence="9" id="KW-1185">Reference proteome</keyword>
<feature type="binding site" evidence="6">
    <location>
        <begin position="241"/>
        <end position="244"/>
    </location>
    <ligand>
        <name>substrate</name>
    </ligand>
</feature>
<evidence type="ECO:0000256" key="1">
    <source>
        <dbReference type="ARBA" id="ARBA00022670"/>
    </source>
</evidence>
<dbReference type="Pfam" id="PF01112">
    <property type="entry name" value="Asparaginase_2"/>
    <property type="match status" value="1"/>
</dbReference>
<dbReference type="Gene3D" id="3.60.20.30">
    <property type="entry name" value="(Glycosyl)asparaginase"/>
    <property type="match status" value="1"/>
</dbReference>
<feature type="binding site" evidence="6">
    <location>
        <begin position="219"/>
        <end position="222"/>
    </location>
    <ligand>
        <name>substrate</name>
    </ligand>
</feature>
<gene>
    <name evidence="8" type="ORF">HA49_05065</name>
</gene>
<evidence type="ECO:0000256" key="7">
    <source>
        <dbReference type="PIRSR" id="PIRSR600246-3"/>
    </source>
</evidence>
<accession>A0A095TCS1</accession>
<evidence type="ECO:0000256" key="3">
    <source>
        <dbReference type="ARBA" id="ARBA00022813"/>
    </source>
</evidence>
<dbReference type="FunFam" id="3.60.20.30:FF:000001">
    <property type="entry name" value="Isoaspartyl peptidase/L-asparaginase"/>
    <property type="match status" value="1"/>
</dbReference>
<dbReference type="STRING" id="642227.HA49_05065"/>
<comment type="caution">
    <text evidence="8">The sequence shown here is derived from an EMBL/GenBank/DDBJ whole genome shotgun (WGS) entry which is preliminary data.</text>
</comment>
<feature type="site" description="Cleavage; by autolysis" evidence="7">
    <location>
        <begin position="190"/>
        <end position="191"/>
    </location>
</feature>
<evidence type="ECO:0000313" key="8">
    <source>
        <dbReference type="EMBL" id="KGD74696.1"/>
    </source>
</evidence>
<feature type="active site" description="Nucleophile" evidence="5">
    <location>
        <position position="191"/>
    </location>
</feature>
<protein>
    <recommendedName>
        <fullName evidence="4">Isoaspartyl peptidase</fullName>
    </recommendedName>
</protein>
<dbReference type="OrthoDB" id="9780217at2"/>